<comment type="caution">
    <text evidence="6">The sequence shown here is derived from an EMBL/GenBank/DDBJ whole genome shotgun (WGS) entry which is preliminary data.</text>
</comment>
<accession>A0A261XU30</accession>
<evidence type="ECO:0000259" key="5">
    <source>
        <dbReference type="Pfam" id="PF09118"/>
    </source>
</evidence>
<evidence type="ECO:0000256" key="2">
    <source>
        <dbReference type="SAM" id="MobiDB-lite"/>
    </source>
</evidence>
<dbReference type="Gene3D" id="2.60.40.10">
    <property type="entry name" value="Immunoglobulins"/>
    <property type="match status" value="1"/>
</dbReference>
<feature type="domain" description="Galactose oxidase-like Early set" evidence="5">
    <location>
        <begin position="468"/>
        <end position="567"/>
    </location>
</feature>
<dbReference type="SUPFAM" id="SSF50965">
    <property type="entry name" value="Galactose oxidase, central domain"/>
    <property type="match status" value="1"/>
</dbReference>
<dbReference type="InterPro" id="IPR037293">
    <property type="entry name" value="Gal_Oxidase_central_sf"/>
</dbReference>
<dbReference type="EMBL" id="MVBO01000225">
    <property type="protein sequence ID" value="OZJ01858.1"/>
    <property type="molecule type" value="Genomic_DNA"/>
</dbReference>
<evidence type="ECO:0000313" key="6">
    <source>
        <dbReference type="EMBL" id="OZJ01858.1"/>
    </source>
</evidence>
<feature type="chain" id="PRO_5012040176" description="Galactose oxidase-like Early set domain-containing protein" evidence="3">
    <location>
        <begin position="25"/>
        <end position="615"/>
    </location>
</feature>
<dbReference type="InterPro" id="IPR009880">
    <property type="entry name" value="Glyoxal_oxidase_N"/>
</dbReference>
<feature type="signal peptide" evidence="3">
    <location>
        <begin position="1"/>
        <end position="24"/>
    </location>
</feature>
<dbReference type="CDD" id="cd02851">
    <property type="entry name" value="E_set_GO_C"/>
    <property type="match status" value="1"/>
</dbReference>
<protein>
    <recommendedName>
        <fullName evidence="8">Galactose oxidase-like Early set domain-containing protein</fullName>
    </recommendedName>
</protein>
<dbReference type="InterPro" id="IPR014756">
    <property type="entry name" value="Ig_E-set"/>
</dbReference>
<reference evidence="6 7" key="1">
    <citation type="journal article" date="2017" name="Mycologia">
        <title>Bifiguratus adelaidae, gen. et sp. nov., a new member of Mucoromycotina in endophytic and soil-dwelling habitats.</title>
        <authorList>
            <person name="Torres-Cruz T.J."/>
            <person name="Billingsley Tobias T.L."/>
            <person name="Almatruk M."/>
            <person name="Hesse C."/>
            <person name="Kuske C.R."/>
            <person name="Desiro A."/>
            <person name="Benucci G.M."/>
            <person name="Bonito G."/>
            <person name="Stajich J.E."/>
            <person name="Dunlap C."/>
            <person name="Arnold A.E."/>
            <person name="Porras-Alfaro A."/>
        </authorList>
    </citation>
    <scope>NUCLEOTIDE SEQUENCE [LARGE SCALE GENOMIC DNA]</scope>
    <source>
        <strain evidence="6 7">AZ0501</strain>
    </source>
</reference>
<dbReference type="InterPro" id="IPR013783">
    <property type="entry name" value="Ig-like_fold"/>
</dbReference>
<keyword evidence="7" id="KW-1185">Reference proteome</keyword>
<dbReference type="Pfam" id="PF09118">
    <property type="entry name" value="GO-like_E_set"/>
    <property type="match status" value="1"/>
</dbReference>
<evidence type="ECO:0000259" key="4">
    <source>
        <dbReference type="Pfam" id="PF07250"/>
    </source>
</evidence>
<evidence type="ECO:0000256" key="1">
    <source>
        <dbReference type="ARBA" id="ARBA00022729"/>
    </source>
</evidence>
<keyword evidence="1 3" id="KW-0732">Signal</keyword>
<sequence>MKRSLKVLVLSVLVWALLPSLASSQAETDNLQPNNTAPPPTVNVPVTVPDPTTFPQLNGTWQVIGKSGIPGVHLALLTPTKMMIINRVDTASPFLPGYTSPYSSLYDLTTNSFDLIPFLKGQPGCATGVFHTNGTLVTTGGKIGGSTGAGEYVRAFTYDDTIGVYNRWDESYGTFTTYRWYSSAVLMPDNSILFVGGSLNATITPNLTNPTYEFMPNPNPNNQPTELPFLTENLPWVLYPALYVMPDGNVFIFVNQGAQLWNPYNNTVIKRLPNIPGSPRTYPLTGSAIMLPLRSSTGWRPEFLVCGGSTALKQNSPADPTCGRISPLDANPTWEMDTMPYPRLMPDSMVLPTGKILFINGAMTGFAGYGKTSMLADVHAMNPVYNPVMYDPDAPLGSRWSVLPPSTLPRMYHSAAYLLPDGRVFVAGSSSNDPICVVQSTNCTFPTLFDIEAFSPPYMLLNAPVPIITAPSAPWVVGYNKQYQFTVSGLTDYSNLTARLINNGFTTHSNHFDQRAVELDIQVSPKDAKSAYISFTTPPNSSVVPPTPMFYLYVVSGAGKPSVGVQVSFDTNAGSQSTPSGGSQNSTTTTSTASSLAGASSLVSLLGFAIVIFFL</sequence>
<evidence type="ECO:0008006" key="8">
    <source>
        <dbReference type="Google" id="ProtNLM"/>
    </source>
</evidence>
<feature type="region of interest" description="Disordered" evidence="2">
    <location>
        <begin position="570"/>
        <end position="591"/>
    </location>
</feature>
<feature type="compositionally biased region" description="Low complexity" evidence="2">
    <location>
        <begin position="573"/>
        <end position="591"/>
    </location>
</feature>
<dbReference type="SUPFAM" id="SSF81296">
    <property type="entry name" value="E set domains"/>
    <property type="match status" value="1"/>
</dbReference>
<dbReference type="InterPro" id="IPR015202">
    <property type="entry name" value="GO-like_E_set"/>
</dbReference>
<dbReference type="OrthoDB" id="2019572at2759"/>
<dbReference type="PANTHER" id="PTHR32208">
    <property type="entry name" value="SECRETED PROTEIN-RELATED"/>
    <property type="match status" value="1"/>
</dbReference>
<name>A0A261XU30_9FUNG</name>
<dbReference type="Proteomes" id="UP000242875">
    <property type="component" value="Unassembled WGS sequence"/>
</dbReference>
<evidence type="ECO:0000256" key="3">
    <source>
        <dbReference type="SAM" id="SignalP"/>
    </source>
</evidence>
<dbReference type="AlphaFoldDB" id="A0A261XU30"/>
<organism evidence="6 7">
    <name type="scientific">Bifiguratus adelaidae</name>
    <dbReference type="NCBI Taxonomy" id="1938954"/>
    <lineage>
        <taxon>Eukaryota</taxon>
        <taxon>Fungi</taxon>
        <taxon>Fungi incertae sedis</taxon>
        <taxon>Mucoromycota</taxon>
        <taxon>Mucoromycotina</taxon>
        <taxon>Endogonomycetes</taxon>
        <taxon>Endogonales</taxon>
        <taxon>Endogonales incertae sedis</taxon>
        <taxon>Bifiguratus</taxon>
    </lineage>
</organism>
<proteinExistence type="predicted"/>
<dbReference type="InterPro" id="IPR011043">
    <property type="entry name" value="Gal_Oxase/kelch_b-propeller"/>
</dbReference>
<dbReference type="PANTHER" id="PTHR32208:SF21">
    <property type="entry name" value="LOW QUALITY PROTEIN: ALDEHYDE OXIDASE GLOX-LIKE"/>
    <property type="match status" value="1"/>
</dbReference>
<evidence type="ECO:0000313" key="7">
    <source>
        <dbReference type="Proteomes" id="UP000242875"/>
    </source>
</evidence>
<gene>
    <name evidence="6" type="ORF">BZG36_05153</name>
</gene>
<dbReference type="Gene3D" id="2.130.10.80">
    <property type="entry name" value="Galactose oxidase/kelch, beta-propeller"/>
    <property type="match status" value="1"/>
</dbReference>
<feature type="domain" description="Glyoxal oxidase N-terminal" evidence="4">
    <location>
        <begin position="103"/>
        <end position="458"/>
    </location>
</feature>
<dbReference type="Pfam" id="PF07250">
    <property type="entry name" value="Glyoxal_oxid_N"/>
    <property type="match status" value="1"/>
</dbReference>